<dbReference type="Pfam" id="PF11292">
    <property type="entry name" value="DUF3093"/>
    <property type="match status" value="1"/>
</dbReference>
<dbReference type="Proteomes" id="UP001230289">
    <property type="component" value="Unassembled WGS sequence"/>
</dbReference>
<accession>A0ABU0XDL9</accession>
<keyword evidence="3" id="KW-1185">Reference proteome</keyword>
<name>A0ABU0XDL9_9MICO</name>
<evidence type="ECO:0000256" key="1">
    <source>
        <dbReference type="SAM" id="Phobius"/>
    </source>
</evidence>
<protein>
    <submittedName>
        <fullName evidence="2">DUF3093 domain-containing protein</fullName>
    </submittedName>
</protein>
<evidence type="ECO:0000313" key="3">
    <source>
        <dbReference type="Proteomes" id="UP001230289"/>
    </source>
</evidence>
<organism evidence="2 3">
    <name type="scientific">Microbacterium capsulatum</name>
    <dbReference type="NCBI Taxonomy" id="3041921"/>
    <lineage>
        <taxon>Bacteria</taxon>
        <taxon>Bacillati</taxon>
        <taxon>Actinomycetota</taxon>
        <taxon>Actinomycetes</taxon>
        <taxon>Micrococcales</taxon>
        <taxon>Microbacteriaceae</taxon>
        <taxon>Microbacterium</taxon>
    </lineage>
</organism>
<keyword evidence="1" id="KW-1133">Transmembrane helix</keyword>
<sequence length="160" mass="16762">MQNAAGDSRPRYRERLAPSLWLFLAAALGGPMLTLVFVPAGSGIALVIGAVATIAIIALMILGSPRVQVDSRVLRAGRAWIDASWLGDPEVRTGDDARQARGPGLPARGWHLIRGGIDGIVIVPNTDPDDPAPSWTISSRTPDRLAAAISAARAEATRAA</sequence>
<reference evidence="2 3" key="1">
    <citation type="submission" date="2023-08" db="EMBL/GenBank/DDBJ databases">
        <title>Microbacterium sp. nov., isolated from a waste landfill.</title>
        <authorList>
            <person name="Wen W."/>
        </authorList>
    </citation>
    <scope>NUCLEOTIDE SEQUENCE [LARGE SCALE GENOMIC DNA]</scope>
    <source>
        <strain evidence="2 3">ASV81</strain>
    </source>
</reference>
<proteinExistence type="predicted"/>
<feature type="transmembrane region" description="Helical" evidence="1">
    <location>
        <begin position="20"/>
        <end position="38"/>
    </location>
</feature>
<gene>
    <name evidence="2" type="ORF">RBR11_02105</name>
</gene>
<keyword evidence="1" id="KW-0472">Membrane</keyword>
<keyword evidence="1" id="KW-0812">Transmembrane</keyword>
<dbReference type="RefSeq" id="WP_308487633.1">
    <property type="nucleotide sequence ID" value="NZ_JAVFCB010000001.1"/>
</dbReference>
<dbReference type="InterPro" id="IPR021443">
    <property type="entry name" value="DUF3093"/>
</dbReference>
<dbReference type="EMBL" id="JAVFCB010000001">
    <property type="protein sequence ID" value="MDQ4212703.1"/>
    <property type="molecule type" value="Genomic_DNA"/>
</dbReference>
<feature type="transmembrane region" description="Helical" evidence="1">
    <location>
        <begin position="44"/>
        <end position="62"/>
    </location>
</feature>
<comment type="caution">
    <text evidence="2">The sequence shown here is derived from an EMBL/GenBank/DDBJ whole genome shotgun (WGS) entry which is preliminary data.</text>
</comment>
<evidence type="ECO:0000313" key="2">
    <source>
        <dbReference type="EMBL" id="MDQ4212703.1"/>
    </source>
</evidence>